<gene>
    <name evidence="2" type="ORF">RND71_013170</name>
</gene>
<protein>
    <submittedName>
        <fullName evidence="2">Uncharacterized protein</fullName>
    </submittedName>
</protein>
<sequence>MEDLHRKKKKLSWMKSTSRQRERQSLWGLPKFVSHETYKEASNGYLVDKNVSSEQRYSSSKGKQLEAQYTTLLTKPKSSQNTSTRRPNKPNRAQMFWPNRTFPLFPKKSQTNKTPNSPSSNNQNSPNQTGPSRPNRNTTVGPRPRPNTHSPLTHRPFHPKSP</sequence>
<proteinExistence type="predicted"/>
<dbReference type="EMBL" id="JAVYJV010000006">
    <property type="protein sequence ID" value="KAK4369378.1"/>
    <property type="molecule type" value="Genomic_DNA"/>
</dbReference>
<reference evidence="2" key="1">
    <citation type="submission" date="2023-12" db="EMBL/GenBank/DDBJ databases">
        <title>Genome assembly of Anisodus tanguticus.</title>
        <authorList>
            <person name="Wang Y.-J."/>
        </authorList>
    </citation>
    <scope>NUCLEOTIDE SEQUENCE</scope>
    <source>
        <strain evidence="2">KB-2021</strain>
        <tissue evidence="2">Leaf</tissue>
    </source>
</reference>
<keyword evidence="3" id="KW-1185">Reference proteome</keyword>
<feature type="compositionally biased region" description="Polar residues" evidence="1">
    <location>
        <begin position="55"/>
        <end position="85"/>
    </location>
</feature>
<comment type="caution">
    <text evidence="2">The sequence shown here is derived from an EMBL/GenBank/DDBJ whole genome shotgun (WGS) entry which is preliminary data.</text>
</comment>
<feature type="compositionally biased region" description="Basic residues" evidence="1">
    <location>
        <begin position="1"/>
        <end position="12"/>
    </location>
</feature>
<organism evidence="2 3">
    <name type="scientific">Anisodus tanguticus</name>
    <dbReference type="NCBI Taxonomy" id="243964"/>
    <lineage>
        <taxon>Eukaryota</taxon>
        <taxon>Viridiplantae</taxon>
        <taxon>Streptophyta</taxon>
        <taxon>Embryophyta</taxon>
        <taxon>Tracheophyta</taxon>
        <taxon>Spermatophyta</taxon>
        <taxon>Magnoliopsida</taxon>
        <taxon>eudicotyledons</taxon>
        <taxon>Gunneridae</taxon>
        <taxon>Pentapetalae</taxon>
        <taxon>asterids</taxon>
        <taxon>lamiids</taxon>
        <taxon>Solanales</taxon>
        <taxon>Solanaceae</taxon>
        <taxon>Solanoideae</taxon>
        <taxon>Hyoscyameae</taxon>
        <taxon>Anisodus</taxon>
    </lineage>
</organism>
<accession>A0AAE1SHC7</accession>
<evidence type="ECO:0000313" key="2">
    <source>
        <dbReference type="EMBL" id="KAK4369378.1"/>
    </source>
</evidence>
<evidence type="ECO:0000256" key="1">
    <source>
        <dbReference type="SAM" id="MobiDB-lite"/>
    </source>
</evidence>
<dbReference type="AlphaFoldDB" id="A0AAE1SHC7"/>
<feature type="region of interest" description="Disordered" evidence="1">
    <location>
        <begin position="1"/>
        <end position="24"/>
    </location>
</feature>
<dbReference type="Proteomes" id="UP001291623">
    <property type="component" value="Unassembled WGS sequence"/>
</dbReference>
<name>A0AAE1SHC7_9SOLA</name>
<feature type="region of interest" description="Disordered" evidence="1">
    <location>
        <begin position="55"/>
        <end position="162"/>
    </location>
</feature>
<evidence type="ECO:0000313" key="3">
    <source>
        <dbReference type="Proteomes" id="UP001291623"/>
    </source>
</evidence>
<feature type="compositionally biased region" description="Low complexity" evidence="1">
    <location>
        <begin position="109"/>
        <end position="132"/>
    </location>
</feature>